<dbReference type="InterPro" id="IPR036291">
    <property type="entry name" value="NAD(P)-bd_dom_sf"/>
</dbReference>
<dbReference type="PANTHER" id="PTHR13812:SF19">
    <property type="entry name" value="KETIMINE REDUCTASE MU-CRYSTALLIN"/>
    <property type="match status" value="1"/>
</dbReference>
<proteinExistence type="predicted"/>
<dbReference type="Pfam" id="PF02423">
    <property type="entry name" value="OCD_Mu_crystall"/>
    <property type="match status" value="1"/>
</dbReference>
<organism evidence="1 2">
    <name type="scientific">Mycetocola tolaasinivorans</name>
    <dbReference type="NCBI Taxonomy" id="76635"/>
    <lineage>
        <taxon>Bacteria</taxon>
        <taxon>Bacillati</taxon>
        <taxon>Actinomycetota</taxon>
        <taxon>Actinomycetes</taxon>
        <taxon>Micrococcales</taxon>
        <taxon>Microbacteriaceae</taxon>
        <taxon>Mycetocola</taxon>
    </lineage>
</organism>
<dbReference type="OrthoDB" id="7209364at2"/>
<protein>
    <submittedName>
        <fullName evidence="1">Ornithine cyclodeaminase family protein</fullName>
    </submittedName>
</protein>
<evidence type="ECO:0000313" key="2">
    <source>
        <dbReference type="Proteomes" id="UP000272503"/>
    </source>
</evidence>
<dbReference type="GO" id="GO:0005737">
    <property type="term" value="C:cytoplasm"/>
    <property type="evidence" value="ECO:0007669"/>
    <property type="project" value="TreeGrafter"/>
</dbReference>
<dbReference type="InterPro" id="IPR023401">
    <property type="entry name" value="ODC_N"/>
</dbReference>
<dbReference type="EMBL" id="RCUX01000002">
    <property type="protein sequence ID" value="RLP77403.1"/>
    <property type="molecule type" value="Genomic_DNA"/>
</dbReference>
<accession>A0A3L7AAS0</accession>
<dbReference type="Proteomes" id="UP000272503">
    <property type="component" value="Unassembled WGS sequence"/>
</dbReference>
<keyword evidence="2" id="KW-1185">Reference proteome</keyword>
<dbReference type="AlphaFoldDB" id="A0A3L7AAS0"/>
<dbReference type="Gene3D" id="3.40.50.720">
    <property type="entry name" value="NAD(P)-binding Rossmann-like Domain"/>
    <property type="match status" value="1"/>
</dbReference>
<gene>
    <name evidence="1" type="ORF">D9V32_02850</name>
</gene>
<evidence type="ECO:0000313" key="1">
    <source>
        <dbReference type="EMBL" id="RLP77403.1"/>
    </source>
</evidence>
<dbReference type="Gene3D" id="3.30.1780.10">
    <property type="entry name" value="ornithine cyclodeaminase, domain 1"/>
    <property type="match status" value="1"/>
</dbReference>
<name>A0A3L7AAS0_9MICO</name>
<reference evidence="1 2" key="1">
    <citation type="submission" date="2018-10" db="EMBL/GenBank/DDBJ databases">
        <authorList>
            <person name="Li J."/>
        </authorList>
    </citation>
    <scope>NUCLEOTIDE SEQUENCE [LARGE SCALE GENOMIC DNA]</scope>
    <source>
        <strain evidence="1 2">IF 016277</strain>
    </source>
</reference>
<dbReference type="PANTHER" id="PTHR13812">
    <property type="entry name" value="KETIMINE REDUCTASE MU-CRYSTALLIN"/>
    <property type="match status" value="1"/>
</dbReference>
<sequence length="354" mass="37165">MPPHLAPILYTRIDMTTVLLTGDDCARIAEWPGLMRAMREVHLEHARGDAVQPVPRSIRNPADTDAAPAQIIPMTGYRAATGSYVLKALADAPHNRERGIPAQRSTVALFSAETGECRALIDGAVLTRTRTAAVTAAATVALAPAGASIVTIVGAGALALEHARALVSALPLSEIRFWSRTPAGSDAAVATLAGEPEFARIALNATTDLRAALNGAEIVCTLTPARDPLISAHMLGENVHVNAVGSPPRPLFRELTPDVFGRAALTVVDALPIALAESGNIRDAVAAGTLAADEPLELGHVLVESFARPRGLTVFNSVGIGLQDLAAAEYFLERSEVHEDGLQVQLRPVRTPVS</sequence>
<dbReference type="PIRSF" id="PIRSF001439">
    <property type="entry name" value="CryM"/>
    <property type="match status" value="1"/>
</dbReference>
<comment type="caution">
    <text evidence="1">The sequence shown here is derived from an EMBL/GenBank/DDBJ whole genome shotgun (WGS) entry which is preliminary data.</text>
</comment>
<dbReference type="InterPro" id="IPR003462">
    <property type="entry name" value="ODC_Mu_crystall"/>
</dbReference>
<dbReference type="SUPFAM" id="SSF51735">
    <property type="entry name" value="NAD(P)-binding Rossmann-fold domains"/>
    <property type="match status" value="1"/>
</dbReference>